<evidence type="ECO:0000256" key="3">
    <source>
        <dbReference type="ARBA" id="ARBA00022989"/>
    </source>
</evidence>
<name>A0ABR4IEW8_9EURO</name>
<dbReference type="Proteomes" id="UP001610446">
    <property type="component" value="Unassembled WGS sequence"/>
</dbReference>
<evidence type="ECO:0000256" key="1">
    <source>
        <dbReference type="ARBA" id="ARBA00004167"/>
    </source>
</evidence>
<comment type="caution">
    <text evidence="8">The sequence shown here is derived from an EMBL/GenBank/DDBJ whole genome shotgun (WGS) entry which is preliminary data.</text>
</comment>
<dbReference type="InterPro" id="IPR051694">
    <property type="entry name" value="Immunoregulatory_rcpt-like"/>
</dbReference>
<evidence type="ECO:0000256" key="6">
    <source>
        <dbReference type="SAM" id="Phobius"/>
    </source>
</evidence>
<protein>
    <recommendedName>
        <fullName evidence="10">Mid2 domain-containing protein</fullName>
    </recommendedName>
</protein>
<organism evidence="8 9">
    <name type="scientific">Aspergillus pseudoustus</name>
    <dbReference type="NCBI Taxonomy" id="1810923"/>
    <lineage>
        <taxon>Eukaryota</taxon>
        <taxon>Fungi</taxon>
        <taxon>Dikarya</taxon>
        <taxon>Ascomycota</taxon>
        <taxon>Pezizomycotina</taxon>
        <taxon>Eurotiomycetes</taxon>
        <taxon>Eurotiomycetidae</taxon>
        <taxon>Eurotiales</taxon>
        <taxon>Aspergillaceae</taxon>
        <taxon>Aspergillus</taxon>
        <taxon>Aspergillus subgen. Nidulantes</taxon>
    </lineage>
</organism>
<keyword evidence="4 6" id="KW-0472">Membrane</keyword>
<feature type="signal peptide" evidence="7">
    <location>
        <begin position="1"/>
        <end position="26"/>
    </location>
</feature>
<sequence>MRGERGKMLRLLSFSLVTALAAQVHAFVVYAPCFESVCATDAFTVSWTIDPTETFTALTADITYAGGSSTTRTIFNAMRITDSSTVLPASFMPGLQYGQTSTVDFGLYTGRSDGDWGVWYTGVSISSPAARTDTVTRTVTQTPVTVTASATESRTTSETDATPTPTPTDEADSDSEADSNSGDESSGLSTGAKAGIGVGVGAGVLLIVAAGAIWFIRRRRQMNEKWDSVPVIRGASDEPISEPEGQRNSFIPAISSSGADSPRVESVR</sequence>
<evidence type="ECO:0008006" key="10">
    <source>
        <dbReference type="Google" id="ProtNLM"/>
    </source>
</evidence>
<reference evidence="8 9" key="1">
    <citation type="submission" date="2024-07" db="EMBL/GenBank/DDBJ databases">
        <title>Section-level genome sequencing and comparative genomics of Aspergillus sections Usti and Cavernicolus.</title>
        <authorList>
            <consortium name="Lawrence Berkeley National Laboratory"/>
            <person name="Nybo J.L."/>
            <person name="Vesth T.C."/>
            <person name="Theobald S."/>
            <person name="Frisvad J.C."/>
            <person name="Larsen T.O."/>
            <person name="Kjaerboelling I."/>
            <person name="Rothschild-Mancinelli K."/>
            <person name="Lyhne E.K."/>
            <person name="Kogle M.E."/>
            <person name="Barry K."/>
            <person name="Clum A."/>
            <person name="Na H."/>
            <person name="Ledsgaard L."/>
            <person name="Lin J."/>
            <person name="Lipzen A."/>
            <person name="Kuo A."/>
            <person name="Riley R."/>
            <person name="Mondo S."/>
            <person name="Labutti K."/>
            <person name="Haridas S."/>
            <person name="Pangalinan J."/>
            <person name="Salamov A.A."/>
            <person name="Simmons B.A."/>
            <person name="Magnuson J.K."/>
            <person name="Chen J."/>
            <person name="Drula E."/>
            <person name="Henrissat B."/>
            <person name="Wiebenga A."/>
            <person name="Lubbers R.J."/>
            <person name="Gomes A.C."/>
            <person name="Makela M.R."/>
            <person name="Stajich J."/>
            <person name="Grigoriev I.V."/>
            <person name="Mortensen U.H."/>
            <person name="De Vries R.P."/>
            <person name="Baker S.E."/>
            <person name="Andersen M.R."/>
        </authorList>
    </citation>
    <scope>NUCLEOTIDE SEQUENCE [LARGE SCALE GENOMIC DNA]</scope>
    <source>
        <strain evidence="8 9">CBS 123904</strain>
    </source>
</reference>
<keyword evidence="2 6" id="KW-0812">Transmembrane</keyword>
<keyword evidence="7" id="KW-0732">Signal</keyword>
<feature type="region of interest" description="Disordered" evidence="5">
    <location>
        <begin position="131"/>
        <end position="188"/>
    </location>
</feature>
<feature type="compositionally biased region" description="Low complexity" evidence="5">
    <location>
        <begin position="178"/>
        <end position="188"/>
    </location>
</feature>
<keyword evidence="3 6" id="KW-1133">Transmembrane helix</keyword>
<evidence type="ECO:0000256" key="5">
    <source>
        <dbReference type="SAM" id="MobiDB-lite"/>
    </source>
</evidence>
<evidence type="ECO:0000256" key="7">
    <source>
        <dbReference type="SAM" id="SignalP"/>
    </source>
</evidence>
<feature type="chain" id="PRO_5045991001" description="Mid2 domain-containing protein" evidence="7">
    <location>
        <begin position="27"/>
        <end position="268"/>
    </location>
</feature>
<evidence type="ECO:0000313" key="9">
    <source>
        <dbReference type="Proteomes" id="UP001610446"/>
    </source>
</evidence>
<evidence type="ECO:0000313" key="8">
    <source>
        <dbReference type="EMBL" id="KAL2826157.1"/>
    </source>
</evidence>
<comment type="subcellular location">
    <subcellularLocation>
        <location evidence="1">Membrane</location>
        <topology evidence="1">Single-pass membrane protein</topology>
    </subcellularLocation>
</comment>
<feature type="region of interest" description="Disordered" evidence="5">
    <location>
        <begin position="231"/>
        <end position="268"/>
    </location>
</feature>
<feature type="compositionally biased region" description="Low complexity" evidence="5">
    <location>
        <begin position="131"/>
        <end position="163"/>
    </location>
</feature>
<evidence type="ECO:0000256" key="4">
    <source>
        <dbReference type="ARBA" id="ARBA00023136"/>
    </source>
</evidence>
<accession>A0ABR4IEW8</accession>
<dbReference type="PANTHER" id="PTHR15549:SF30">
    <property type="entry name" value="MID2 DOMAIN-CONTAINING PROTEIN"/>
    <property type="match status" value="1"/>
</dbReference>
<keyword evidence="9" id="KW-1185">Reference proteome</keyword>
<evidence type="ECO:0000256" key="2">
    <source>
        <dbReference type="ARBA" id="ARBA00022692"/>
    </source>
</evidence>
<feature type="compositionally biased region" description="Polar residues" evidence="5">
    <location>
        <begin position="246"/>
        <end position="259"/>
    </location>
</feature>
<feature type="transmembrane region" description="Helical" evidence="6">
    <location>
        <begin position="194"/>
        <end position="216"/>
    </location>
</feature>
<dbReference type="PANTHER" id="PTHR15549">
    <property type="entry name" value="PAIRED IMMUNOGLOBULIN-LIKE TYPE 2 RECEPTOR"/>
    <property type="match status" value="1"/>
</dbReference>
<gene>
    <name evidence="8" type="ORF">BJY01DRAFT_229912</name>
</gene>
<proteinExistence type="predicted"/>
<dbReference type="EMBL" id="JBFXLU010000457">
    <property type="protein sequence ID" value="KAL2826157.1"/>
    <property type="molecule type" value="Genomic_DNA"/>
</dbReference>